<dbReference type="PANTHER" id="PTHR10655">
    <property type="entry name" value="LYSOPHOSPHOLIPASE-RELATED"/>
    <property type="match status" value="1"/>
</dbReference>
<dbReference type="STRING" id="764103.G7DTJ2"/>
<feature type="compositionally biased region" description="Polar residues" evidence="10">
    <location>
        <begin position="1"/>
        <end position="12"/>
    </location>
</feature>
<evidence type="ECO:0000256" key="10">
    <source>
        <dbReference type="SAM" id="MobiDB-lite"/>
    </source>
</evidence>
<keyword evidence="6" id="KW-0443">Lipid metabolism</keyword>
<dbReference type="InterPro" id="IPR029058">
    <property type="entry name" value="AB_hydrolase_fold"/>
</dbReference>
<keyword evidence="11" id="KW-0812">Transmembrane</keyword>
<evidence type="ECO:0000256" key="1">
    <source>
        <dbReference type="ARBA" id="ARBA00006499"/>
    </source>
</evidence>
<comment type="catalytic activity">
    <reaction evidence="9">
        <text>S-hexadecanoyl-L-cysteinyl-[protein] + H2O = L-cysteinyl-[protein] + hexadecanoate + H(+)</text>
        <dbReference type="Rhea" id="RHEA:19233"/>
        <dbReference type="Rhea" id="RHEA-COMP:10131"/>
        <dbReference type="Rhea" id="RHEA-COMP:11032"/>
        <dbReference type="ChEBI" id="CHEBI:7896"/>
        <dbReference type="ChEBI" id="CHEBI:15377"/>
        <dbReference type="ChEBI" id="CHEBI:15378"/>
        <dbReference type="ChEBI" id="CHEBI:29950"/>
        <dbReference type="ChEBI" id="CHEBI:74151"/>
        <dbReference type="EC" id="3.1.2.22"/>
    </reaction>
</comment>
<protein>
    <recommendedName>
        <fullName evidence="3">Acyl-protein thioesterase 1</fullName>
        <ecNumber evidence="2">3.1.2.22</ecNumber>
    </recommendedName>
    <alternativeName>
        <fullName evidence="8">Palmitoyl-protein hydrolase</fullName>
    </alternativeName>
</protein>
<keyword evidence="14" id="KW-1185">Reference proteome</keyword>
<reference evidence="13 14" key="2">
    <citation type="journal article" date="2012" name="Open Biol.">
        <title>Characteristics of nucleosomes and linker DNA regions on the genome of the basidiomycete Mixia osmundae revealed by mono- and dinucleosome mapping.</title>
        <authorList>
            <person name="Nishida H."/>
            <person name="Kondo S."/>
            <person name="Matsumoto T."/>
            <person name="Suzuki Y."/>
            <person name="Yoshikawa H."/>
            <person name="Taylor T.D."/>
            <person name="Sugiyama J."/>
        </authorList>
    </citation>
    <scope>NUCLEOTIDE SEQUENCE [LARGE SCALE GENOMIC DNA]</scope>
    <source>
        <strain evidence="14">CBS 9802 / IAM 14324 / JCM 22182 / KY 12970</strain>
    </source>
</reference>
<evidence type="ECO:0000256" key="7">
    <source>
        <dbReference type="ARBA" id="ARBA00029392"/>
    </source>
</evidence>
<comment type="similarity">
    <text evidence="1">Belongs to the AB hydrolase superfamily. AB hydrolase 2 family.</text>
</comment>
<evidence type="ECO:0000256" key="2">
    <source>
        <dbReference type="ARBA" id="ARBA00012423"/>
    </source>
</evidence>
<feature type="transmembrane region" description="Helical" evidence="11">
    <location>
        <begin position="77"/>
        <end position="96"/>
    </location>
</feature>
<evidence type="ECO:0000259" key="12">
    <source>
        <dbReference type="Pfam" id="PF02230"/>
    </source>
</evidence>
<dbReference type="PANTHER" id="PTHR10655:SF17">
    <property type="entry name" value="LYSOPHOSPHOLIPASE-LIKE PROTEIN 1"/>
    <property type="match status" value="1"/>
</dbReference>
<evidence type="ECO:0000313" key="14">
    <source>
        <dbReference type="Proteomes" id="UP000009131"/>
    </source>
</evidence>
<reference evidence="13 14" key="1">
    <citation type="journal article" date="2011" name="J. Gen. Appl. Microbiol.">
        <title>Draft genome sequencing of the enigmatic basidiomycete Mixia osmundae.</title>
        <authorList>
            <person name="Nishida H."/>
            <person name="Nagatsuka Y."/>
            <person name="Sugiyama J."/>
        </authorList>
    </citation>
    <scope>NUCLEOTIDE SEQUENCE [LARGE SCALE GENOMIC DNA]</scope>
    <source>
        <strain evidence="14">CBS 9802 / IAM 14324 / JCM 22182 / KY 12970</strain>
    </source>
</reference>
<dbReference type="GO" id="GO:0005737">
    <property type="term" value="C:cytoplasm"/>
    <property type="evidence" value="ECO:0007669"/>
    <property type="project" value="TreeGrafter"/>
</dbReference>
<evidence type="ECO:0000256" key="5">
    <source>
        <dbReference type="ARBA" id="ARBA00022801"/>
    </source>
</evidence>
<keyword evidence="5" id="KW-0378">Hydrolase</keyword>
<evidence type="ECO:0000256" key="11">
    <source>
        <dbReference type="SAM" id="Phobius"/>
    </source>
</evidence>
<dbReference type="GO" id="GO:0006631">
    <property type="term" value="P:fatty acid metabolic process"/>
    <property type="evidence" value="ECO:0007669"/>
    <property type="project" value="UniProtKB-KW"/>
</dbReference>
<organism evidence="13 14">
    <name type="scientific">Mixia osmundae (strain CBS 9802 / IAM 14324 / JCM 22182 / KY 12970)</name>
    <dbReference type="NCBI Taxonomy" id="764103"/>
    <lineage>
        <taxon>Eukaryota</taxon>
        <taxon>Fungi</taxon>
        <taxon>Dikarya</taxon>
        <taxon>Basidiomycota</taxon>
        <taxon>Pucciniomycotina</taxon>
        <taxon>Mixiomycetes</taxon>
        <taxon>Mixiales</taxon>
        <taxon>Mixiaceae</taxon>
        <taxon>Mixia</taxon>
    </lineage>
</organism>
<evidence type="ECO:0000256" key="6">
    <source>
        <dbReference type="ARBA" id="ARBA00022832"/>
    </source>
</evidence>
<accession>G7DTJ2</accession>
<dbReference type="InParanoid" id="G7DTJ2"/>
<dbReference type="OrthoDB" id="2418081at2759"/>
<proteinExistence type="inferred from homology"/>
<keyword evidence="6" id="KW-0276">Fatty acid metabolism</keyword>
<evidence type="ECO:0000256" key="8">
    <source>
        <dbReference type="ARBA" id="ARBA00031195"/>
    </source>
</evidence>
<dbReference type="FunCoup" id="G7DTJ2">
    <property type="interactions" value="321"/>
</dbReference>
<dbReference type="GO" id="GO:0052689">
    <property type="term" value="F:carboxylic ester hydrolase activity"/>
    <property type="evidence" value="ECO:0007669"/>
    <property type="project" value="UniProtKB-KW"/>
</dbReference>
<evidence type="ECO:0000256" key="4">
    <source>
        <dbReference type="ARBA" id="ARBA00022487"/>
    </source>
</evidence>
<keyword evidence="11" id="KW-0472">Membrane</keyword>
<dbReference type="EMBL" id="BABT02000025">
    <property type="protein sequence ID" value="GAA93839.1"/>
    <property type="molecule type" value="Genomic_DNA"/>
</dbReference>
<feature type="compositionally biased region" description="Polar residues" evidence="10">
    <location>
        <begin position="19"/>
        <end position="28"/>
    </location>
</feature>
<feature type="region of interest" description="Disordered" evidence="10">
    <location>
        <begin position="1"/>
        <end position="54"/>
    </location>
</feature>
<dbReference type="Proteomes" id="UP000009131">
    <property type="component" value="Unassembled WGS sequence"/>
</dbReference>
<sequence length="396" mass="44114">MRGHTARSSSTGYRPVNLQRVNSAQSDQYAREEAFKHPEQVSTPLVRSRTPSWDQAIEPPTRSKGRTRIRKSLRQRCCSRITWTVLLGLVSLYFVGQIRVSVGREPSGINQKIRDIVLASKGANLISVSQSDRILEENDITVWRYLTSAFDLYMFGKPATVEPTTEHTASVIFCHGITDNGYGWRFLGEELKTYMPHVRWIFPHAPKSPITANQGQIGHSWFDIAARGAEAGEWPAHEDKAGMTSSAETIEDLIKQEIRSGVPSTRIVVAGFSQGSILALLVGLTSKTPLAGTAVLAGYLPLKDQIAALANPQARARPLFWGHGVKDSTVLYKWAETSIAYLRNTLHLTQISDHAYQDLAHWVSLTEVVDLLDWLQLTLPDPSMSRHALQDTQLHV</sequence>
<comment type="caution">
    <text evidence="13">The sequence shown here is derived from an EMBL/GenBank/DDBJ whole genome shotgun (WGS) entry which is preliminary data.</text>
</comment>
<dbReference type="AlphaFoldDB" id="G7DTJ2"/>
<dbReference type="EC" id="3.1.2.22" evidence="2"/>
<feature type="compositionally biased region" description="Polar residues" evidence="10">
    <location>
        <begin position="40"/>
        <end position="53"/>
    </location>
</feature>
<evidence type="ECO:0000256" key="3">
    <source>
        <dbReference type="ARBA" id="ARBA00014923"/>
    </source>
</evidence>
<evidence type="ECO:0000256" key="9">
    <source>
        <dbReference type="ARBA" id="ARBA00047337"/>
    </source>
</evidence>
<evidence type="ECO:0000313" key="13">
    <source>
        <dbReference type="EMBL" id="GAA93839.1"/>
    </source>
</evidence>
<name>G7DTJ2_MIXOS</name>
<dbReference type="GO" id="GO:0008474">
    <property type="term" value="F:palmitoyl-(protein) hydrolase activity"/>
    <property type="evidence" value="ECO:0007669"/>
    <property type="project" value="UniProtKB-EC"/>
</dbReference>
<feature type="compositionally biased region" description="Basic and acidic residues" evidence="10">
    <location>
        <begin position="29"/>
        <end position="39"/>
    </location>
</feature>
<dbReference type="eggNOG" id="KOG2112">
    <property type="taxonomic scope" value="Eukaryota"/>
</dbReference>
<gene>
    <name evidence="13" type="primary">Mo00485</name>
    <name evidence="13" type="ORF">E5Q_00485</name>
</gene>
<dbReference type="InterPro" id="IPR003140">
    <property type="entry name" value="PLipase/COase/thioEstase"/>
</dbReference>
<feature type="domain" description="Phospholipase/carboxylesterase/thioesterase" evidence="12">
    <location>
        <begin position="158"/>
        <end position="378"/>
    </location>
</feature>
<dbReference type="InterPro" id="IPR050565">
    <property type="entry name" value="LYPA1-2/EST-like"/>
</dbReference>
<keyword evidence="4" id="KW-0719">Serine esterase</keyword>
<dbReference type="SUPFAM" id="SSF53474">
    <property type="entry name" value="alpha/beta-Hydrolases"/>
    <property type="match status" value="1"/>
</dbReference>
<dbReference type="Pfam" id="PF02230">
    <property type="entry name" value="Abhydrolase_2"/>
    <property type="match status" value="1"/>
</dbReference>
<dbReference type="Gene3D" id="3.40.50.1820">
    <property type="entry name" value="alpha/beta hydrolase"/>
    <property type="match status" value="1"/>
</dbReference>
<comment type="function">
    <text evidence="7">Hydrolyzes fatty acids from S-acylated cysteine residues in proteins with a strong preference for palmitoylated G-alpha proteins over other acyl substrates. Mediates the deacylation of G-alpha proteins such as GPA1 in vivo, but has weak or no activity toward palmitoylated Ras proteins. Has weak lysophospholipase activity in vitro; however such activity may not exist in vivo.</text>
</comment>
<dbReference type="HOGENOM" id="CLU_709967_0_0_1"/>
<keyword evidence="11" id="KW-1133">Transmembrane helix</keyword>